<evidence type="ECO:0000313" key="3">
    <source>
        <dbReference type="Proteomes" id="UP000664521"/>
    </source>
</evidence>
<comment type="caution">
    <text evidence="2">The sequence shown here is derived from an EMBL/GenBank/DDBJ whole genome shotgun (WGS) entry which is preliminary data.</text>
</comment>
<evidence type="ECO:0000313" key="2">
    <source>
        <dbReference type="EMBL" id="CAF9904963.1"/>
    </source>
</evidence>
<protein>
    <recommendedName>
        <fullName evidence="1">C2H2-type domain-containing protein</fullName>
    </recommendedName>
</protein>
<dbReference type="PANTHER" id="PTHR35391">
    <property type="entry name" value="C2H2-TYPE DOMAIN-CONTAINING PROTEIN-RELATED"/>
    <property type="match status" value="1"/>
</dbReference>
<dbReference type="PROSITE" id="PS00028">
    <property type="entry name" value="ZINC_FINGER_C2H2_1"/>
    <property type="match status" value="1"/>
</dbReference>
<dbReference type="Pfam" id="PF26082">
    <property type="entry name" value="zf-C2H2_AcuF"/>
    <property type="match status" value="1"/>
</dbReference>
<dbReference type="InterPro" id="IPR058925">
    <property type="entry name" value="zf-C2H2_AcuF"/>
</dbReference>
<dbReference type="SMART" id="SM00355">
    <property type="entry name" value="ZnF_C2H2"/>
    <property type="match status" value="2"/>
</dbReference>
<dbReference type="AlphaFoldDB" id="A0A8H3EI29"/>
<name>A0A8H3EI29_9LECA</name>
<dbReference type="CDD" id="cd00303">
    <property type="entry name" value="retropepsin_like"/>
    <property type="match status" value="1"/>
</dbReference>
<organism evidence="2 3">
    <name type="scientific">Heterodermia speciosa</name>
    <dbReference type="NCBI Taxonomy" id="116794"/>
    <lineage>
        <taxon>Eukaryota</taxon>
        <taxon>Fungi</taxon>
        <taxon>Dikarya</taxon>
        <taxon>Ascomycota</taxon>
        <taxon>Pezizomycotina</taxon>
        <taxon>Lecanoromycetes</taxon>
        <taxon>OSLEUM clade</taxon>
        <taxon>Lecanoromycetidae</taxon>
        <taxon>Caliciales</taxon>
        <taxon>Physciaceae</taxon>
        <taxon>Heterodermia</taxon>
    </lineage>
</organism>
<accession>A0A8H3EI29</accession>
<feature type="domain" description="C2H2-type" evidence="1">
    <location>
        <begin position="364"/>
        <end position="384"/>
    </location>
</feature>
<dbReference type="PANTHER" id="PTHR35391:SF7">
    <property type="entry name" value="C2H2-TYPE DOMAIN-CONTAINING PROTEIN"/>
    <property type="match status" value="1"/>
</dbReference>
<proteinExistence type="predicted"/>
<sequence length="529" mass="59646">MATSISSLIRSCLQTYESLIKDLRGSNFAHEDARICVLWEDQLGRLRVWTANIGAHQTGPSSLDYRLRDASHIRQLLVKLLEDLSQTLKDVQYLIAEDSTVDSASDDSAVSFSNDPARELTGLHEGLVSIVDCLYQTSVLVRRPARHDILIDRDPENVAKFEPYDIRHVEEKFPHMDRELARILGAANTRRRRHLNYLKRHHVKLGKGLENLGGNQSDAAMSEMSGTIATELESQIDSRAETSSETGVSQTSYATSLGTGEGLTIPALPKESIYGSPFECPYCFHMITIQRHGEWQKHIMEDITPYSCIFPDCHMQNRLFASRHEWFGHLQKVHRLYLSQRGEDYEMSPRTESKNVDSPATENCPLCAESLSSLRQFERHVARHLQELALFVLNRQETDDTDELLSEAASVSSDEADELTQFKMVIHLPNGGEERRIAKVKVGSSFDVVSKSVADALGMKMESYDGGDIKPLEETLRPLGQLMLDWHVMGKGKTYTTTFLVLESDDFDVLLGDETIGKIGFVKVNSRDW</sequence>
<dbReference type="OrthoDB" id="20872at2759"/>
<reference evidence="2" key="1">
    <citation type="submission" date="2021-03" db="EMBL/GenBank/DDBJ databases">
        <authorList>
            <person name="Tagirdzhanova G."/>
        </authorList>
    </citation>
    <scope>NUCLEOTIDE SEQUENCE</scope>
</reference>
<gene>
    <name evidence="2" type="ORF">HETSPECPRED_004835</name>
</gene>
<keyword evidence="3" id="KW-1185">Reference proteome</keyword>
<dbReference type="Proteomes" id="UP000664521">
    <property type="component" value="Unassembled WGS sequence"/>
</dbReference>
<dbReference type="InterPro" id="IPR013087">
    <property type="entry name" value="Znf_C2H2_type"/>
</dbReference>
<dbReference type="EMBL" id="CAJPDS010000003">
    <property type="protein sequence ID" value="CAF9904963.1"/>
    <property type="molecule type" value="Genomic_DNA"/>
</dbReference>
<evidence type="ECO:0000259" key="1">
    <source>
        <dbReference type="PROSITE" id="PS00028"/>
    </source>
</evidence>